<evidence type="ECO:0000256" key="1">
    <source>
        <dbReference type="SAM" id="MobiDB-lite"/>
    </source>
</evidence>
<evidence type="ECO:0008006" key="4">
    <source>
        <dbReference type="Google" id="ProtNLM"/>
    </source>
</evidence>
<evidence type="ECO:0000313" key="2">
    <source>
        <dbReference type="EMBL" id="SDQ44013.1"/>
    </source>
</evidence>
<feature type="region of interest" description="Disordered" evidence="1">
    <location>
        <begin position="1"/>
        <end position="32"/>
    </location>
</feature>
<gene>
    <name evidence="2" type="ORF">SAMN04489742_1121</name>
</gene>
<evidence type="ECO:0000313" key="3">
    <source>
        <dbReference type="Proteomes" id="UP000181917"/>
    </source>
</evidence>
<organism evidence="2 3">
    <name type="scientific">Crystallibacter crystallopoietes</name>
    <dbReference type="NCBI Taxonomy" id="37928"/>
    <lineage>
        <taxon>Bacteria</taxon>
        <taxon>Bacillati</taxon>
        <taxon>Actinomycetota</taxon>
        <taxon>Actinomycetes</taxon>
        <taxon>Micrococcales</taxon>
        <taxon>Micrococcaceae</taxon>
        <taxon>Crystallibacter</taxon>
    </lineage>
</organism>
<dbReference type="EMBL" id="FNKH01000002">
    <property type="protein sequence ID" value="SDQ44013.1"/>
    <property type="molecule type" value="Genomic_DNA"/>
</dbReference>
<dbReference type="AlphaFoldDB" id="A0A1H1AWJ3"/>
<name>A0A1H1AWJ3_9MICC</name>
<dbReference type="STRING" id="37928.SAMN04489742_1121"/>
<sequence length="391" mass="39391">MPTAHRMDIGKPPTGPFASTGPTASTASTASTDGARLFPGFEVTSAVRIDSAPAAAGATFIGSAFPRDGRSSLSFYGFNAEGTLWRVDTNPSCVGTVLTSVGGQPAVVILDSDARQDGQGPVSFTTATAFSAGSGDVLWGPTEVPGPSAGNGLIFANTPKALTAGTTPGTLLDAGTGSVVETPAGETALYEHHGAALIGTESKFLAVDTGSRGTLWSADELRRPNGTTAGAKVRFTGSYGPATGGVVVLRWEEQGMKPQDVVYDLRTGEPLGQLAGSPAGMAVTDGSSGTVLLASELTDGSQLITAVRPGAGTLWTKSFARSARITAAGPGGAYAELDGVAAKIDIDSGAILDTGDYVLPVSLLPDGTALFPTKERTVYALAVPEKQGAPG</sequence>
<reference evidence="2 3" key="1">
    <citation type="submission" date="2016-10" db="EMBL/GenBank/DDBJ databases">
        <authorList>
            <person name="de Groot N.N."/>
        </authorList>
    </citation>
    <scope>NUCLEOTIDE SEQUENCE [LARGE SCALE GENOMIC DNA]</scope>
    <source>
        <strain evidence="2 3">DSM 20117</strain>
    </source>
</reference>
<keyword evidence="3" id="KW-1185">Reference proteome</keyword>
<accession>A0A1H1AWJ3</accession>
<feature type="compositionally biased region" description="Low complexity" evidence="1">
    <location>
        <begin position="18"/>
        <end position="32"/>
    </location>
</feature>
<protein>
    <recommendedName>
        <fullName evidence="4">PQQ-like domain-containing protein</fullName>
    </recommendedName>
</protein>
<dbReference type="Proteomes" id="UP000181917">
    <property type="component" value="Unassembled WGS sequence"/>
</dbReference>
<proteinExistence type="predicted"/>